<dbReference type="PANTHER" id="PTHR43301">
    <property type="entry name" value="ARABINAN ENDO-1,5-ALPHA-L-ARABINOSIDASE"/>
    <property type="match status" value="1"/>
</dbReference>
<name>A0AAW6U1J2_9BACT</name>
<dbReference type="RefSeq" id="WP_349246119.1">
    <property type="nucleotide sequence ID" value="NZ_JASCXX010000023.1"/>
</dbReference>
<dbReference type="PANTHER" id="PTHR43301:SF3">
    <property type="entry name" value="ARABINAN ENDO-1,5-ALPHA-L-ARABINOSIDASE A-RELATED"/>
    <property type="match status" value="1"/>
</dbReference>
<comment type="pathway">
    <text evidence="1">Glycan metabolism; L-arabinan degradation.</text>
</comment>
<dbReference type="Proteomes" id="UP001431776">
    <property type="component" value="Unassembled WGS sequence"/>
</dbReference>
<dbReference type="InterPro" id="IPR023296">
    <property type="entry name" value="Glyco_hydro_beta-prop_sf"/>
</dbReference>
<evidence type="ECO:0000256" key="2">
    <source>
        <dbReference type="ARBA" id="ARBA00009865"/>
    </source>
</evidence>
<accession>A0AAW6U1J2</accession>
<evidence type="ECO:0000313" key="6">
    <source>
        <dbReference type="EMBL" id="MDI6450710.1"/>
    </source>
</evidence>
<dbReference type="InterPro" id="IPR050727">
    <property type="entry name" value="GH43_arabinanases"/>
</dbReference>
<dbReference type="GO" id="GO:0004553">
    <property type="term" value="F:hydrolase activity, hydrolyzing O-glycosyl compounds"/>
    <property type="evidence" value="ECO:0007669"/>
    <property type="project" value="InterPro"/>
</dbReference>
<dbReference type="Gene3D" id="2.115.10.20">
    <property type="entry name" value="Glycosyl hydrolase domain, family 43"/>
    <property type="match status" value="1"/>
</dbReference>
<proteinExistence type="inferred from homology"/>
<comment type="caution">
    <text evidence="6">The sequence shown here is derived from an EMBL/GenBank/DDBJ whole genome shotgun (WGS) entry which is preliminary data.</text>
</comment>
<dbReference type="CDD" id="cd08981">
    <property type="entry name" value="GH43_Bt1873-like"/>
    <property type="match status" value="1"/>
</dbReference>
<dbReference type="EMBL" id="JASCXX010000023">
    <property type="protein sequence ID" value="MDI6450710.1"/>
    <property type="molecule type" value="Genomic_DNA"/>
</dbReference>
<evidence type="ECO:0000256" key="3">
    <source>
        <dbReference type="ARBA" id="ARBA00022801"/>
    </source>
</evidence>
<dbReference type="GO" id="GO:0005975">
    <property type="term" value="P:carbohydrate metabolic process"/>
    <property type="evidence" value="ECO:0007669"/>
    <property type="project" value="InterPro"/>
</dbReference>
<reference evidence="6" key="1">
    <citation type="submission" date="2023-05" db="EMBL/GenBank/DDBJ databases">
        <title>Anaerotaeda fermentans gen. nov., sp. nov., a novel anaerobic planctomycete of the new family within the order Sedimentisphaerales isolated from Taman Peninsula, Russia.</title>
        <authorList>
            <person name="Khomyakova M.A."/>
            <person name="Merkel A.Y."/>
            <person name="Slobodkin A.I."/>
        </authorList>
    </citation>
    <scope>NUCLEOTIDE SEQUENCE</scope>
    <source>
        <strain evidence="6">M17dextr</strain>
    </source>
</reference>
<keyword evidence="7" id="KW-1185">Reference proteome</keyword>
<organism evidence="6 7">
    <name type="scientific">Anaerobaca lacustris</name>
    <dbReference type="NCBI Taxonomy" id="3044600"/>
    <lineage>
        <taxon>Bacteria</taxon>
        <taxon>Pseudomonadati</taxon>
        <taxon>Planctomycetota</taxon>
        <taxon>Phycisphaerae</taxon>
        <taxon>Sedimentisphaerales</taxon>
        <taxon>Anaerobacaceae</taxon>
        <taxon>Anaerobaca</taxon>
    </lineage>
</organism>
<dbReference type="Pfam" id="PF04616">
    <property type="entry name" value="Glyco_hydro_43"/>
    <property type="match status" value="1"/>
</dbReference>
<keyword evidence="3 5" id="KW-0378">Hydrolase</keyword>
<gene>
    <name evidence="6" type="ORF">QJ522_16750</name>
</gene>
<sequence>MRTFTLAETRLRDPFILADQATQTYYLVTSSVRPAGTQTNAVSVLTSKDLRTWTGPYLVFEIGPDFWAQGHIWAPEMHCYKGRYYLFATMNGSQRLSDEPWPDWPEKTARGTQVLVADSPMGPFQPFHNRSHTDPNIMALDGTLWVEDGVPYMVYCHEWVQIKDGTIALVRLKDDLSDVAGPPVTLFKASDAPWTPEGRDRCVTDGPFLYRTRTGRLLMIWSSFTETGYTTGIAASQSGRVLGPWVHMPEPLFREDGGHGMIFTAFDGKLMLLLHSPNRSPKERACLFELIDSGDTLRIADRR</sequence>
<dbReference type="AlphaFoldDB" id="A0AAW6U1J2"/>
<comment type="similarity">
    <text evidence="2 5">Belongs to the glycosyl hydrolase 43 family.</text>
</comment>
<protein>
    <submittedName>
        <fullName evidence="6">Glycoside hydrolase family 43 protein</fullName>
    </submittedName>
</protein>
<dbReference type="InterPro" id="IPR006710">
    <property type="entry name" value="Glyco_hydro_43"/>
</dbReference>
<evidence type="ECO:0000256" key="4">
    <source>
        <dbReference type="ARBA" id="ARBA00023295"/>
    </source>
</evidence>
<evidence type="ECO:0000256" key="5">
    <source>
        <dbReference type="RuleBase" id="RU361187"/>
    </source>
</evidence>
<evidence type="ECO:0000313" key="7">
    <source>
        <dbReference type="Proteomes" id="UP001431776"/>
    </source>
</evidence>
<evidence type="ECO:0000256" key="1">
    <source>
        <dbReference type="ARBA" id="ARBA00004834"/>
    </source>
</evidence>
<dbReference type="SUPFAM" id="SSF75005">
    <property type="entry name" value="Arabinanase/levansucrase/invertase"/>
    <property type="match status" value="1"/>
</dbReference>
<keyword evidence="4 5" id="KW-0326">Glycosidase</keyword>